<dbReference type="PROSITE" id="PS51900">
    <property type="entry name" value="CB"/>
    <property type="match status" value="1"/>
</dbReference>
<dbReference type="PANTHER" id="PTHR30349:SF64">
    <property type="entry name" value="PROPHAGE INTEGRASE INTD-RELATED"/>
    <property type="match status" value="1"/>
</dbReference>
<evidence type="ECO:0000313" key="6">
    <source>
        <dbReference type="EMBL" id="KAA9393014.1"/>
    </source>
</evidence>
<dbReference type="GO" id="GO:0015074">
    <property type="term" value="P:DNA integration"/>
    <property type="evidence" value="ECO:0007669"/>
    <property type="project" value="InterPro"/>
</dbReference>
<name>A0A5J5KTT6_9MICC</name>
<sequence>MVISSGEWNNAVSEFSVWLKAGGRSPGTIHLRCWWISHLADFAHPTGPWEITAETILHWASSHNWKPNTRRSARAAVRRFFEWARLLRYRTDNPSELMLSVPIPRPTPRPTPIQTLLAALKRARDDRDRLMLLLASYAGLRRTEIAQVHADHIENGFLTVQGKGGQQRIVPIHPVLASLLEMIKRRGGWAFPGRFTGHCHPDFIGRRLSRLLGPGWTGHTLRHFFASHTYWNSRDLRSVQELLGHASIATTQIYVGADRQALINVVGSLPTLDVKDLSNAS</sequence>
<evidence type="ECO:0000256" key="3">
    <source>
        <dbReference type="PROSITE-ProRule" id="PRU01248"/>
    </source>
</evidence>
<dbReference type="InterPro" id="IPR050090">
    <property type="entry name" value="Tyrosine_recombinase_XerCD"/>
</dbReference>
<dbReference type="InterPro" id="IPR011010">
    <property type="entry name" value="DNA_brk_join_enz"/>
</dbReference>
<keyword evidence="2" id="KW-0233">DNA recombination</keyword>
<dbReference type="GO" id="GO:0006310">
    <property type="term" value="P:DNA recombination"/>
    <property type="evidence" value="ECO:0007669"/>
    <property type="project" value="UniProtKB-KW"/>
</dbReference>
<dbReference type="EMBL" id="SZWF01000032">
    <property type="protein sequence ID" value="KAA9393014.1"/>
    <property type="molecule type" value="Genomic_DNA"/>
</dbReference>
<gene>
    <name evidence="6" type="ORF">FCK90_14390</name>
</gene>
<dbReference type="InterPro" id="IPR044068">
    <property type="entry name" value="CB"/>
</dbReference>
<evidence type="ECO:0000259" key="4">
    <source>
        <dbReference type="PROSITE" id="PS51898"/>
    </source>
</evidence>
<reference evidence="6 7" key="1">
    <citation type="submission" date="2019-05" db="EMBL/GenBank/DDBJ databases">
        <title>Kocuria coralli sp. nov., a novel actinobacterium isolated from coral reef seawater.</title>
        <authorList>
            <person name="Li J."/>
        </authorList>
    </citation>
    <scope>NUCLEOTIDE SEQUENCE [LARGE SCALE GENOMIC DNA]</scope>
    <source>
        <strain evidence="6 7">SCSIO 13007</strain>
    </source>
</reference>
<feature type="domain" description="Core-binding (CB)" evidence="5">
    <location>
        <begin position="6"/>
        <end position="85"/>
    </location>
</feature>
<evidence type="ECO:0000313" key="7">
    <source>
        <dbReference type="Proteomes" id="UP000325957"/>
    </source>
</evidence>
<dbReference type="InterPro" id="IPR013762">
    <property type="entry name" value="Integrase-like_cat_sf"/>
</dbReference>
<evidence type="ECO:0008006" key="8">
    <source>
        <dbReference type="Google" id="ProtNLM"/>
    </source>
</evidence>
<accession>A0A5J5KTT6</accession>
<dbReference type="Gene3D" id="1.10.443.10">
    <property type="entry name" value="Intergrase catalytic core"/>
    <property type="match status" value="1"/>
</dbReference>
<evidence type="ECO:0000259" key="5">
    <source>
        <dbReference type="PROSITE" id="PS51900"/>
    </source>
</evidence>
<organism evidence="6 7">
    <name type="scientific">Kocuria coralli</name>
    <dbReference type="NCBI Taxonomy" id="1461025"/>
    <lineage>
        <taxon>Bacteria</taxon>
        <taxon>Bacillati</taxon>
        <taxon>Actinomycetota</taxon>
        <taxon>Actinomycetes</taxon>
        <taxon>Micrococcales</taxon>
        <taxon>Micrococcaceae</taxon>
        <taxon>Kocuria</taxon>
    </lineage>
</organism>
<proteinExistence type="predicted"/>
<dbReference type="GO" id="GO:0003677">
    <property type="term" value="F:DNA binding"/>
    <property type="evidence" value="ECO:0007669"/>
    <property type="project" value="UniProtKB-UniRule"/>
</dbReference>
<dbReference type="PANTHER" id="PTHR30349">
    <property type="entry name" value="PHAGE INTEGRASE-RELATED"/>
    <property type="match status" value="1"/>
</dbReference>
<evidence type="ECO:0000256" key="2">
    <source>
        <dbReference type="ARBA" id="ARBA00023172"/>
    </source>
</evidence>
<dbReference type="Pfam" id="PF00589">
    <property type="entry name" value="Phage_integrase"/>
    <property type="match status" value="1"/>
</dbReference>
<dbReference type="InterPro" id="IPR002104">
    <property type="entry name" value="Integrase_catalytic"/>
</dbReference>
<feature type="domain" description="Tyr recombinase" evidence="4">
    <location>
        <begin position="106"/>
        <end position="267"/>
    </location>
</feature>
<evidence type="ECO:0000256" key="1">
    <source>
        <dbReference type="ARBA" id="ARBA00023125"/>
    </source>
</evidence>
<protein>
    <recommendedName>
        <fullName evidence="8">Integrase</fullName>
    </recommendedName>
</protein>
<dbReference type="AlphaFoldDB" id="A0A5J5KTT6"/>
<keyword evidence="7" id="KW-1185">Reference proteome</keyword>
<dbReference type="PROSITE" id="PS51898">
    <property type="entry name" value="TYR_RECOMBINASE"/>
    <property type="match status" value="1"/>
</dbReference>
<keyword evidence="1 3" id="KW-0238">DNA-binding</keyword>
<dbReference type="OrthoDB" id="1822491at2"/>
<comment type="caution">
    <text evidence="6">The sequence shown here is derived from an EMBL/GenBank/DDBJ whole genome shotgun (WGS) entry which is preliminary data.</text>
</comment>
<dbReference type="Proteomes" id="UP000325957">
    <property type="component" value="Unassembled WGS sequence"/>
</dbReference>
<dbReference type="SUPFAM" id="SSF56349">
    <property type="entry name" value="DNA breaking-rejoining enzymes"/>
    <property type="match status" value="1"/>
</dbReference>